<dbReference type="Pfam" id="PF07508">
    <property type="entry name" value="Recombinase"/>
    <property type="match status" value="1"/>
</dbReference>
<sequence>MMPIPRSLKITSTHLERKAVVYIRQSTPKQVRMNTESQHNQRALVERAQSLGWNSSRIVVLDADLGHTATTTEGRDDFTELAAEVALGHVGIIFGWEVSRLARNNADWYQLLDLAAVVGTLIADIEGVYDPRSYNDRLLLGLKGTMSEAELHMMRQRLNAGRLSKVERGDYVQHLPTGLVRTEQGQAEFDPDEQIRSCIALLFSTFAELGSAMKTLHYLKTHHILLPRHQTSGLRKGELLWKEPTESMLIEILHNPAYAGAFVYGRRPTNPLLRRPGHRGSGVVRKPMEEWVTIQHGVYPAYISWEQYLRNQARLAENAQEAHAKQAAMRGAHGAPREGEALLQGLMCCGMCGHRMRVAYKAHVRYLCDGLKRHYAGVTCMSLDGPSIEDVVVQAFFDALRPAQLDALQALLAQQVKTEQQLQQYHRDQVTRATYEAHLARRRYEAVDPDNRLVAASLEHTWEEKLVALHQAEEEAERVAYRTAFPLLTPEQRQQLEHIGPALPALWASGKISNEHKKRLLRSLISRVIATRLASDRIEIKIVWISGHFSVVQVIPPIHRQTDASNYEGLVARLDELTRQGLTDPEIAAQLTAEGFHTARRLAVTPGTIHKLRKNHGQVSSLHRHRKVSMIDGFWTIPGLTRELGVGQKWLYQQIYQGKLQVPDIERLPGYRVYLIRNDPGLLARLRAEAAASRRYDTTSRHQSHS</sequence>
<dbReference type="InterPro" id="IPR025827">
    <property type="entry name" value="Zn_ribbon_recom_dom"/>
</dbReference>
<dbReference type="RefSeq" id="WP_201364738.1">
    <property type="nucleotide sequence ID" value="NZ_BNJJ01000015.1"/>
</dbReference>
<feature type="domain" description="Resolvase/invertase-type recombinase catalytic" evidence="1">
    <location>
        <begin position="18"/>
        <end position="169"/>
    </location>
</feature>
<dbReference type="InterPro" id="IPR006119">
    <property type="entry name" value="Resolv_N"/>
</dbReference>
<evidence type="ECO:0008006" key="5">
    <source>
        <dbReference type="Google" id="ProtNLM"/>
    </source>
</evidence>
<dbReference type="SMART" id="SM00857">
    <property type="entry name" value="Resolvase"/>
    <property type="match status" value="1"/>
</dbReference>
<dbReference type="CDD" id="cd00338">
    <property type="entry name" value="Ser_Recombinase"/>
    <property type="match status" value="1"/>
</dbReference>
<dbReference type="Gene3D" id="3.90.1750.20">
    <property type="entry name" value="Putative Large Serine Recombinase, Chain B, Domain 2"/>
    <property type="match status" value="1"/>
</dbReference>
<name>A0ABQ3VMZ7_9CHLR</name>
<dbReference type="SUPFAM" id="SSF53041">
    <property type="entry name" value="Resolvase-like"/>
    <property type="match status" value="1"/>
</dbReference>
<keyword evidence="4" id="KW-1185">Reference proteome</keyword>
<dbReference type="Gene3D" id="3.40.50.1390">
    <property type="entry name" value="Resolvase, N-terminal catalytic domain"/>
    <property type="match status" value="1"/>
</dbReference>
<dbReference type="Pfam" id="PF13408">
    <property type="entry name" value="Zn_ribbon_recom"/>
    <property type="match status" value="1"/>
</dbReference>
<dbReference type="Proteomes" id="UP000635565">
    <property type="component" value="Unassembled WGS sequence"/>
</dbReference>
<organism evidence="3 4">
    <name type="scientific">Dictyobacter formicarum</name>
    <dbReference type="NCBI Taxonomy" id="2778368"/>
    <lineage>
        <taxon>Bacteria</taxon>
        <taxon>Bacillati</taxon>
        <taxon>Chloroflexota</taxon>
        <taxon>Ktedonobacteria</taxon>
        <taxon>Ktedonobacterales</taxon>
        <taxon>Dictyobacteraceae</taxon>
        <taxon>Dictyobacter</taxon>
    </lineage>
</organism>
<dbReference type="InterPro" id="IPR050639">
    <property type="entry name" value="SSR_resolvase"/>
</dbReference>
<dbReference type="InterPro" id="IPR038109">
    <property type="entry name" value="DNA_bind_recomb_sf"/>
</dbReference>
<dbReference type="EMBL" id="BNJJ01000015">
    <property type="protein sequence ID" value="GHO87165.1"/>
    <property type="molecule type" value="Genomic_DNA"/>
</dbReference>
<evidence type="ECO:0000259" key="1">
    <source>
        <dbReference type="PROSITE" id="PS51736"/>
    </source>
</evidence>
<dbReference type="InterPro" id="IPR036162">
    <property type="entry name" value="Resolvase-like_N_sf"/>
</dbReference>
<proteinExistence type="predicted"/>
<accession>A0ABQ3VMZ7</accession>
<dbReference type="PROSITE" id="PS51736">
    <property type="entry name" value="RECOMBINASES_3"/>
    <property type="match status" value="1"/>
</dbReference>
<reference evidence="3 4" key="1">
    <citation type="journal article" date="2021" name="Int. J. Syst. Evol. Microbiol.">
        <title>Reticulibacter mediterranei gen. nov., sp. nov., within the new family Reticulibacteraceae fam. nov., and Ktedonospora formicarum gen. nov., sp. nov., Ktedonobacter robiniae sp. nov., Dictyobacter formicarum sp. nov. and Dictyobacter arantiisoli sp. nov., belonging to the class Ktedonobacteria.</title>
        <authorList>
            <person name="Yabe S."/>
            <person name="Zheng Y."/>
            <person name="Wang C.M."/>
            <person name="Sakai Y."/>
            <person name="Abe K."/>
            <person name="Yokota A."/>
            <person name="Donadio S."/>
            <person name="Cavaletti L."/>
            <person name="Monciardini P."/>
        </authorList>
    </citation>
    <scope>NUCLEOTIDE SEQUENCE [LARGE SCALE GENOMIC DNA]</scope>
    <source>
        <strain evidence="3 4">SOSP1-9</strain>
    </source>
</reference>
<dbReference type="PROSITE" id="PS51737">
    <property type="entry name" value="RECOMBINASE_DNA_BIND"/>
    <property type="match status" value="1"/>
</dbReference>
<dbReference type="PANTHER" id="PTHR30461:SF23">
    <property type="entry name" value="DNA RECOMBINASE-RELATED"/>
    <property type="match status" value="1"/>
</dbReference>
<dbReference type="Pfam" id="PF00239">
    <property type="entry name" value="Resolvase"/>
    <property type="match status" value="1"/>
</dbReference>
<evidence type="ECO:0000313" key="4">
    <source>
        <dbReference type="Proteomes" id="UP000635565"/>
    </source>
</evidence>
<comment type="caution">
    <text evidence="3">The sequence shown here is derived from an EMBL/GenBank/DDBJ whole genome shotgun (WGS) entry which is preliminary data.</text>
</comment>
<evidence type="ECO:0000259" key="2">
    <source>
        <dbReference type="PROSITE" id="PS51737"/>
    </source>
</evidence>
<feature type="domain" description="Recombinase" evidence="2">
    <location>
        <begin position="176"/>
        <end position="321"/>
    </location>
</feature>
<dbReference type="PANTHER" id="PTHR30461">
    <property type="entry name" value="DNA-INVERTASE FROM LAMBDOID PROPHAGE"/>
    <property type="match status" value="1"/>
</dbReference>
<protein>
    <recommendedName>
        <fullName evidence="5">Recombinase family protein</fullName>
    </recommendedName>
</protein>
<evidence type="ECO:0000313" key="3">
    <source>
        <dbReference type="EMBL" id="GHO87165.1"/>
    </source>
</evidence>
<gene>
    <name evidence="3" type="primary">TRm30.4_3</name>
    <name evidence="3" type="ORF">KSZ_51710</name>
</gene>
<dbReference type="InterPro" id="IPR011109">
    <property type="entry name" value="DNA_bind_recombinase_dom"/>
</dbReference>